<evidence type="ECO:0000256" key="3">
    <source>
        <dbReference type="SAM" id="SignalP"/>
    </source>
</evidence>
<dbReference type="Gene3D" id="3.20.20.80">
    <property type="entry name" value="Glycosidases"/>
    <property type="match status" value="1"/>
</dbReference>
<keyword evidence="7" id="KW-1185">Reference proteome</keyword>
<dbReference type="InterPro" id="IPR017853">
    <property type="entry name" value="GH"/>
</dbReference>
<evidence type="ECO:0000259" key="4">
    <source>
        <dbReference type="Pfam" id="PF02449"/>
    </source>
</evidence>
<organism evidence="6 7">
    <name type="scientific">Terriglobus roseus</name>
    <dbReference type="NCBI Taxonomy" id="392734"/>
    <lineage>
        <taxon>Bacteria</taxon>
        <taxon>Pseudomonadati</taxon>
        <taxon>Acidobacteriota</taxon>
        <taxon>Terriglobia</taxon>
        <taxon>Terriglobales</taxon>
        <taxon>Acidobacteriaceae</taxon>
        <taxon>Terriglobus</taxon>
    </lineage>
</organism>
<evidence type="ECO:0000256" key="1">
    <source>
        <dbReference type="ARBA" id="ARBA00022801"/>
    </source>
</evidence>
<dbReference type="Gene3D" id="2.60.220.20">
    <property type="entry name" value="putative beta-Galactosidase from caulobacter crescentus"/>
    <property type="match status" value="1"/>
</dbReference>
<dbReference type="GO" id="GO:0004565">
    <property type="term" value="F:beta-galactosidase activity"/>
    <property type="evidence" value="ECO:0007669"/>
    <property type="project" value="InterPro"/>
</dbReference>
<dbReference type="AlphaFoldDB" id="A0A1G7GV14"/>
<evidence type="ECO:0000313" key="6">
    <source>
        <dbReference type="EMBL" id="SDE91992.1"/>
    </source>
</evidence>
<proteinExistence type="predicted"/>
<dbReference type="EMBL" id="LT629690">
    <property type="protein sequence ID" value="SDE91992.1"/>
    <property type="molecule type" value="Genomic_DNA"/>
</dbReference>
<dbReference type="SUPFAM" id="SSF51445">
    <property type="entry name" value="(Trans)glycosidases"/>
    <property type="match status" value="1"/>
</dbReference>
<keyword evidence="1" id="KW-0378">Hydrolase</keyword>
<reference evidence="6 7" key="1">
    <citation type="submission" date="2016-10" db="EMBL/GenBank/DDBJ databases">
        <authorList>
            <person name="de Groot N.N."/>
        </authorList>
    </citation>
    <scope>NUCLEOTIDE SEQUENCE [LARGE SCALE GENOMIC DNA]</scope>
    <source>
        <strain evidence="6 7">GAS232</strain>
    </source>
</reference>
<dbReference type="Pfam" id="PF02449">
    <property type="entry name" value="Glyco_hydro_42"/>
    <property type="match status" value="1"/>
</dbReference>
<dbReference type="InterPro" id="IPR013529">
    <property type="entry name" value="Glyco_hydro_42_N"/>
</dbReference>
<dbReference type="InterPro" id="IPR040719">
    <property type="entry name" value="DUF5597"/>
</dbReference>
<dbReference type="Proteomes" id="UP000182427">
    <property type="component" value="Chromosome I"/>
</dbReference>
<feature type="signal peptide" evidence="3">
    <location>
        <begin position="1"/>
        <end position="29"/>
    </location>
</feature>
<keyword evidence="2" id="KW-0326">Glycosidase</keyword>
<evidence type="ECO:0000259" key="5">
    <source>
        <dbReference type="Pfam" id="PF18120"/>
    </source>
</evidence>
<sequence length="542" mass="60230">MIQFSALQRFTMRFMVAAVCCAFTFASQAQTSQAPHMEEHDGHHALFVDGAPYLVLGAQINNSSTWPSTLPKVWPALQRMHANTIEAPIYWEQLEPHPGQFDFSSVDQLVKGSREHNLRLVVLWFGTWKNGNMHYVPEWVKTNPQKYPRVLNRSGDPIDVLSAQSQTNLDADKHAFEALMGHLAEIDARDHTVILVQVQNESGIIGSPRDFSAASNREFAGAVPADLTRALHTKSGSWSEVFGGDADETFQAYHQAKYINEIAAAGKAKFNIPMYCNVWLSYPIAELPERQVRNPGIQYPSGGPTQWMLPLWKALAPSIDAIGPDVYSSDPAFYTKVLETYARPDNALWIPETGNGDDYAPYFFLALGHGAIGFSPFGVDDTGWTFKEGEGPVAHTRNYALLNPMARQIALLNFQGALKTAMELPGRPEQELDFGKWKASVRFGFPQRDGQRVPGTPNHEGRALVAQLGPDEFLVTGIESSVAFHTEGKLPGIRMQILSAEEGSYENGTWKPMRLWNGDQTDRGLNFHRGADTVVKIRLGTF</sequence>
<gene>
    <name evidence="6" type="ORF">SAMN05444167_0814</name>
</gene>
<keyword evidence="3" id="KW-0732">Signal</keyword>
<protein>
    <submittedName>
        <fullName evidence="6">Beta-galactosidase GanA</fullName>
    </submittedName>
</protein>
<evidence type="ECO:0000313" key="7">
    <source>
        <dbReference type="Proteomes" id="UP000182427"/>
    </source>
</evidence>
<name>A0A1G7GV14_9BACT</name>
<dbReference type="Pfam" id="PF18120">
    <property type="entry name" value="DUF5597"/>
    <property type="match status" value="1"/>
</dbReference>
<accession>A0A1G7GV14</accession>
<evidence type="ECO:0000256" key="2">
    <source>
        <dbReference type="ARBA" id="ARBA00023295"/>
    </source>
</evidence>
<dbReference type="GO" id="GO:0009341">
    <property type="term" value="C:beta-galactosidase complex"/>
    <property type="evidence" value="ECO:0007669"/>
    <property type="project" value="InterPro"/>
</dbReference>
<feature type="chain" id="PRO_5009241198" evidence="3">
    <location>
        <begin position="30"/>
        <end position="542"/>
    </location>
</feature>
<feature type="domain" description="Glycoside hydrolase family 42 N-terminal" evidence="4">
    <location>
        <begin position="77"/>
        <end position="220"/>
    </location>
</feature>
<dbReference type="FunFam" id="3.20.20.80:FF:000135">
    <property type="entry name" value="Beta-galactosidase, putative, bgl35A"/>
    <property type="match status" value="1"/>
</dbReference>
<dbReference type="RefSeq" id="WP_231966725.1">
    <property type="nucleotide sequence ID" value="NZ_LT629690.1"/>
</dbReference>
<feature type="domain" description="DUF5597" evidence="5">
    <location>
        <begin position="396"/>
        <end position="527"/>
    </location>
</feature>
<dbReference type="GO" id="GO:0005975">
    <property type="term" value="P:carbohydrate metabolic process"/>
    <property type="evidence" value="ECO:0007669"/>
    <property type="project" value="InterPro"/>
</dbReference>